<comment type="subcellular location">
    <subcellularLocation>
        <location evidence="1">Periplasm</location>
    </subcellularLocation>
</comment>
<dbReference type="PANTHER" id="PTHR30024">
    <property type="entry name" value="ALIPHATIC SULFONATES-BINDING PROTEIN-RELATED"/>
    <property type="match status" value="1"/>
</dbReference>
<comment type="caution">
    <text evidence="5">The sequence shown here is derived from an EMBL/GenBank/DDBJ whole genome shotgun (WGS) entry which is preliminary data.</text>
</comment>
<name>A0A369W0M6_9HYPH</name>
<sequence>MYKLDPSEAKQGNSEAPVGRWSARLVLFASALIGLSFAGSGALAQTSLKVSYQPAVGSAALFVALEEGFFEDHGLDVELVVGGGNVEIAGVVSGSVDISTPTMVQVLQAIENGLDLTVVAGGNPLDADHSRLVFGPVVVDNDLVIDSPMDFEGKRIGVNALYGFLHILFNQMLINAGADPDTVTFVEIAIPQMPDALRSGSVDGVVPVEPTVSRMLGASIGKYAGSIADGAPSELPLLVHAAQGGWASENPEIVAAFRAALDDASEFAVAYPDQVRAHASAYLQQPIEMLNSVPVPTFETVILPEVAAEWVPMMVGQGLLSGEVDVNELLWQ</sequence>
<comment type="similarity">
    <text evidence="2">Belongs to the bacterial solute-binding protein SsuA/TauA family.</text>
</comment>
<dbReference type="InterPro" id="IPR015168">
    <property type="entry name" value="SsuA/THI5"/>
</dbReference>
<dbReference type="GO" id="GO:0042597">
    <property type="term" value="C:periplasmic space"/>
    <property type="evidence" value="ECO:0007669"/>
    <property type="project" value="UniProtKB-SubCell"/>
</dbReference>
<evidence type="ECO:0000313" key="6">
    <source>
        <dbReference type="Proteomes" id="UP000253759"/>
    </source>
</evidence>
<dbReference type="OrthoDB" id="5621714at2"/>
<organism evidence="5 6">
    <name type="scientific">Pelagibacterium lacus</name>
    <dbReference type="NCBI Taxonomy" id="2282655"/>
    <lineage>
        <taxon>Bacteria</taxon>
        <taxon>Pseudomonadati</taxon>
        <taxon>Pseudomonadota</taxon>
        <taxon>Alphaproteobacteria</taxon>
        <taxon>Hyphomicrobiales</taxon>
        <taxon>Devosiaceae</taxon>
        <taxon>Pelagibacterium</taxon>
    </lineage>
</organism>
<dbReference type="Pfam" id="PF09084">
    <property type="entry name" value="NMT1"/>
    <property type="match status" value="1"/>
</dbReference>
<dbReference type="SUPFAM" id="SSF53850">
    <property type="entry name" value="Periplasmic binding protein-like II"/>
    <property type="match status" value="1"/>
</dbReference>
<proteinExistence type="inferred from homology"/>
<dbReference type="EMBL" id="QQNH01000021">
    <property type="protein sequence ID" value="RDE08216.1"/>
    <property type="molecule type" value="Genomic_DNA"/>
</dbReference>
<protein>
    <recommendedName>
        <fullName evidence="4">SsuA/THI5-like domain-containing protein</fullName>
    </recommendedName>
</protein>
<feature type="domain" description="SsuA/THI5-like" evidence="4">
    <location>
        <begin position="59"/>
        <end position="274"/>
    </location>
</feature>
<dbReference type="Gene3D" id="3.40.190.10">
    <property type="entry name" value="Periplasmic binding protein-like II"/>
    <property type="match status" value="2"/>
</dbReference>
<reference evidence="6" key="1">
    <citation type="submission" date="2018-07" db="EMBL/GenBank/DDBJ databases">
        <authorList>
            <person name="Liu B.-T."/>
            <person name="Du Z."/>
        </authorList>
    </citation>
    <scope>NUCLEOTIDE SEQUENCE [LARGE SCALE GENOMIC DNA]</scope>
    <source>
        <strain evidence="6">XYN52</strain>
    </source>
</reference>
<evidence type="ECO:0000256" key="2">
    <source>
        <dbReference type="ARBA" id="ARBA00010742"/>
    </source>
</evidence>
<keyword evidence="3" id="KW-0732">Signal</keyword>
<evidence type="ECO:0000259" key="4">
    <source>
        <dbReference type="Pfam" id="PF09084"/>
    </source>
</evidence>
<dbReference type="Proteomes" id="UP000253759">
    <property type="component" value="Unassembled WGS sequence"/>
</dbReference>
<evidence type="ECO:0000256" key="3">
    <source>
        <dbReference type="ARBA" id="ARBA00022729"/>
    </source>
</evidence>
<dbReference type="AlphaFoldDB" id="A0A369W0M6"/>
<accession>A0A369W0M6</accession>
<keyword evidence="6" id="KW-1185">Reference proteome</keyword>
<dbReference type="PANTHER" id="PTHR30024:SF47">
    <property type="entry name" value="TAURINE-BINDING PERIPLASMIC PROTEIN"/>
    <property type="match status" value="1"/>
</dbReference>
<evidence type="ECO:0000256" key="1">
    <source>
        <dbReference type="ARBA" id="ARBA00004418"/>
    </source>
</evidence>
<gene>
    <name evidence="5" type="ORF">DVH29_12765</name>
</gene>
<dbReference type="RefSeq" id="WP_114646572.1">
    <property type="nucleotide sequence ID" value="NZ_QQNH01000021.1"/>
</dbReference>
<evidence type="ECO:0000313" key="5">
    <source>
        <dbReference type="EMBL" id="RDE08216.1"/>
    </source>
</evidence>